<dbReference type="Pfam" id="PF11249">
    <property type="entry name" value="DUF3047"/>
    <property type="match status" value="1"/>
</dbReference>
<dbReference type="InterPro" id="IPR021409">
    <property type="entry name" value="DUF3047"/>
</dbReference>
<protein>
    <recommendedName>
        <fullName evidence="4">DUF3047 domain-containing protein</fullName>
    </recommendedName>
</protein>
<name>A0A1I2KKD5_9GAMM</name>
<evidence type="ECO:0000313" key="2">
    <source>
        <dbReference type="EMBL" id="SFF66700.1"/>
    </source>
</evidence>
<evidence type="ECO:0000256" key="1">
    <source>
        <dbReference type="SAM" id="SignalP"/>
    </source>
</evidence>
<dbReference type="RefSeq" id="WP_091535790.1">
    <property type="nucleotide sequence ID" value="NZ_FOOC01000021.1"/>
</dbReference>
<evidence type="ECO:0000313" key="3">
    <source>
        <dbReference type="Proteomes" id="UP000199771"/>
    </source>
</evidence>
<dbReference type="STRING" id="1076937.SAMN04488120_1214"/>
<dbReference type="Proteomes" id="UP000199771">
    <property type="component" value="Unassembled WGS sequence"/>
</dbReference>
<dbReference type="EMBL" id="FOOC01000021">
    <property type="protein sequence ID" value="SFF66700.1"/>
    <property type="molecule type" value="Genomic_DNA"/>
</dbReference>
<organism evidence="2 3">
    <name type="scientific">Fontimonas thermophila</name>
    <dbReference type="NCBI Taxonomy" id="1076937"/>
    <lineage>
        <taxon>Bacteria</taxon>
        <taxon>Pseudomonadati</taxon>
        <taxon>Pseudomonadota</taxon>
        <taxon>Gammaproteobacteria</taxon>
        <taxon>Nevskiales</taxon>
        <taxon>Nevskiaceae</taxon>
        <taxon>Fontimonas</taxon>
    </lineage>
</organism>
<keyword evidence="1" id="KW-0732">Signal</keyword>
<keyword evidence="3" id="KW-1185">Reference proteome</keyword>
<reference evidence="2 3" key="1">
    <citation type="submission" date="2016-10" db="EMBL/GenBank/DDBJ databases">
        <authorList>
            <person name="de Groot N.N."/>
        </authorList>
    </citation>
    <scope>NUCLEOTIDE SEQUENCE [LARGE SCALE GENOMIC DNA]</scope>
    <source>
        <strain evidence="2 3">DSM 23609</strain>
    </source>
</reference>
<evidence type="ECO:0008006" key="4">
    <source>
        <dbReference type="Google" id="ProtNLM"/>
    </source>
</evidence>
<proteinExistence type="predicted"/>
<sequence length="248" mass="27498">MTRGLWLALLWPAALAAQILDVGRFEAESVEIPAPWRLVQPSTKVPPTRYRLRAWDGVMAIEARAEASMAMLARPLTVDLGQTPVLCWRWRIEAPLRSADLRTKSGDDFAARVYLSLSVDPAVLTLSQRLKLALGRQLYGRDLPDAAINYVWDNTHPVGFTAPNAYTDLARMMVLESGAGRAQRWVEERRDVLTDARTLFGTDRIRAIQLAVASDTDNTGETAHAGFADFHFVGKDQACVFTAPSLHP</sequence>
<dbReference type="OrthoDB" id="9775969at2"/>
<feature type="chain" id="PRO_5011555172" description="DUF3047 domain-containing protein" evidence="1">
    <location>
        <begin position="17"/>
        <end position="248"/>
    </location>
</feature>
<accession>A0A1I2KKD5</accession>
<dbReference type="AlphaFoldDB" id="A0A1I2KKD5"/>
<gene>
    <name evidence="2" type="ORF">SAMN04488120_1214</name>
</gene>
<feature type="signal peptide" evidence="1">
    <location>
        <begin position="1"/>
        <end position="16"/>
    </location>
</feature>